<comment type="caution">
    <text evidence="9">The sequence shown here is derived from an EMBL/GenBank/DDBJ whole genome shotgun (WGS) entry which is preliminary data.</text>
</comment>
<dbReference type="InterPro" id="IPR018383">
    <property type="entry name" value="UPF0324_pro"/>
</dbReference>
<evidence type="ECO:0000256" key="2">
    <source>
        <dbReference type="ARBA" id="ARBA00007977"/>
    </source>
</evidence>
<feature type="region of interest" description="Disordered" evidence="7">
    <location>
        <begin position="1"/>
        <end position="29"/>
    </location>
</feature>
<comment type="similarity">
    <text evidence="2">Belongs to the UPF0324 family.</text>
</comment>
<protein>
    <submittedName>
        <fullName evidence="9">Putative membrane protein YadS</fullName>
    </submittedName>
</protein>
<feature type="transmembrane region" description="Helical" evidence="8">
    <location>
        <begin position="352"/>
        <end position="373"/>
    </location>
</feature>
<feature type="transmembrane region" description="Helical" evidence="8">
    <location>
        <begin position="147"/>
        <end position="164"/>
    </location>
</feature>
<accession>A0A7W4UG09</accession>
<evidence type="ECO:0000256" key="8">
    <source>
        <dbReference type="SAM" id="Phobius"/>
    </source>
</evidence>
<feature type="region of interest" description="Disordered" evidence="7">
    <location>
        <begin position="198"/>
        <end position="236"/>
    </location>
</feature>
<feature type="transmembrane region" description="Helical" evidence="8">
    <location>
        <begin position="238"/>
        <end position="259"/>
    </location>
</feature>
<feature type="transmembrane region" description="Helical" evidence="8">
    <location>
        <begin position="297"/>
        <end position="321"/>
    </location>
</feature>
<dbReference type="Proteomes" id="UP000518206">
    <property type="component" value="Unassembled WGS sequence"/>
</dbReference>
<evidence type="ECO:0000256" key="1">
    <source>
        <dbReference type="ARBA" id="ARBA00004651"/>
    </source>
</evidence>
<feature type="transmembrane region" description="Helical" evidence="8">
    <location>
        <begin position="122"/>
        <end position="141"/>
    </location>
</feature>
<evidence type="ECO:0000256" key="3">
    <source>
        <dbReference type="ARBA" id="ARBA00022475"/>
    </source>
</evidence>
<comment type="subcellular location">
    <subcellularLocation>
        <location evidence="1">Cell membrane</location>
        <topology evidence="1">Multi-pass membrane protein</topology>
    </subcellularLocation>
</comment>
<organism evidence="9 10">
    <name type="scientific">Cellulomonas cellasea</name>
    <dbReference type="NCBI Taxonomy" id="43670"/>
    <lineage>
        <taxon>Bacteria</taxon>
        <taxon>Bacillati</taxon>
        <taxon>Actinomycetota</taxon>
        <taxon>Actinomycetes</taxon>
        <taxon>Micrococcales</taxon>
        <taxon>Cellulomonadaceae</taxon>
        <taxon>Cellulomonas</taxon>
    </lineage>
</organism>
<keyword evidence="6 8" id="KW-0472">Membrane</keyword>
<evidence type="ECO:0000256" key="4">
    <source>
        <dbReference type="ARBA" id="ARBA00022692"/>
    </source>
</evidence>
<evidence type="ECO:0000256" key="6">
    <source>
        <dbReference type="ARBA" id="ARBA00023136"/>
    </source>
</evidence>
<dbReference type="Pfam" id="PF03601">
    <property type="entry name" value="Cons_hypoth698"/>
    <property type="match status" value="2"/>
</dbReference>
<reference evidence="9 10" key="1">
    <citation type="submission" date="2020-08" db="EMBL/GenBank/DDBJ databases">
        <title>The Agave Microbiome: Exploring the role of microbial communities in plant adaptations to desert environments.</title>
        <authorList>
            <person name="Partida-Martinez L.P."/>
        </authorList>
    </citation>
    <scope>NUCLEOTIDE SEQUENCE [LARGE SCALE GENOMIC DNA]</scope>
    <source>
        <strain evidence="9 10">RAS26</strain>
    </source>
</reference>
<dbReference type="GO" id="GO:0005886">
    <property type="term" value="C:plasma membrane"/>
    <property type="evidence" value="ECO:0007669"/>
    <property type="project" value="UniProtKB-SubCell"/>
</dbReference>
<dbReference type="RefSeq" id="WP_311701988.1">
    <property type="nucleotide sequence ID" value="NZ_JACHVX010000003.1"/>
</dbReference>
<evidence type="ECO:0000256" key="7">
    <source>
        <dbReference type="SAM" id="MobiDB-lite"/>
    </source>
</evidence>
<keyword evidence="3" id="KW-1003">Cell membrane</keyword>
<dbReference type="PANTHER" id="PTHR30106">
    <property type="entry name" value="INNER MEMBRANE PROTEIN YEIH-RELATED"/>
    <property type="match status" value="1"/>
</dbReference>
<evidence type="ECO:0000313" key="10">
    <source>
        <dbReference type="Proteomes" id="UP000518206"/>
    </source>
</evidence>
<feature type="transmembrane region" description="Helical" evidence="8">
    <location>
        <begin position="411"/>
        <end position="433"/>
    </location>
</feature>
<feature type="transmembrane region" description="Helical" evidence="8">
    <location>
        <begin position="271"/>
        <end position="291"/>
    </location>
</feature>
<keyword evidence="4 8" id="KW-0812">Transmembrane</keyword>
<dbReference type="AlphaFoldDB" id="A0A7W4UG09"/>
<sequence>MTLAPPHLGPRPASGPTGRPDAEPTAAAVPVPAAAPAGAPASALASVPRTSRARPSTAARLRARAPGLLAVAGLTVACLLAARAVPAVSPLLLAIVVGAVARNAGVLPAVARPGVAWAARHLLRAGVVLLGLQLSVPAVLALRPGEVALVVVTVAATFTTTRWAGARLGVDRRTTLLVATGFSICGAAAVAAMSAAVPTDRRRPGQGSGRGTATRTGRGTGTGTTEPTPTDPDRPDDAVATAVAMVTVFGSLALVAMPLLQAPLGLDDRQVGVWIGASVHEVAQVVAAASAVSAAALAVAVVVKLARVALLAPLVAVVAGLERRRERTRTRTAADPRDPADPAAPGPRRPPLVPLFVLGFLVAVAVRGVGVLPDAALDGARVAGTALLTAAMLGLGADVHVPTLVRTGGRALALGAVSTAVTTTVSLAGLYLLA</sequence>
<feature type="compositionally biased region" description="Low complexity" evidence="7">
    <location>
        <begin position="211"/>
        <end position="228"/>
    </location>
</feature>
<gene>
    <name evidence="9" type="ORF">FHR80_002059</name>
</gene>
<proteinExistence type="inferred from homology"/>
<evidence type="ECO:0000256" key="5">
    <source>
        <dbReference type="ARBA" id="ARBA00022989"/>
    </source>
</evidence>
<dbReference type="PANTHER" id="PTHR30106:SF2">
    <property type="entry name" value="UPF0324 INNER MEMBRANE PROTEIN YEIH"/>
    <property type="match status" value="1"/>
</dbReference>
<feature type="region of interest" description="Disordered" evidence="7">
    <location>
        <begin position="326"/>
        <end position="347"/>
    </location>
</feature>
<dbReference type="EMBL" id="JACHVX010000003">
    <property type="protein sequence ID" value="MBB2923134.1"/>
    <property type="molecule type" value="Genomic_DNA"/>
</dbReference>
<evidence type="ECO:0000313" key="9">
    <source>
        <dbReference type="EMBL" id="MBB2923134.1"/>
    </source>
</evidence>
<feature type="transmembrane region" description="Helical" evidence="8">
    <location>
        <begin position="176"/>
        <end position="197"/>
    </location>
</feature>
<feature type="transmembrane region" description="Helical" evidence="8">
    <location>
        <begin position="379"/>
        <end position="399"/>
    </location>
</feature>
<keyword evidence="5 8" id="KW-1133">Transmembrane helix</keyword>
<name>A0A7W4UG09_9CELL</name>
<reference evidence="9 10" key="2">
    <citation type="submission" date="2020-08" db="EMBL/GenBank/DDBJ databases">
        <authorList>
            <person name="Partida-Martinez L."/>
            <person name="Huntemann M."/>
            <person name="Clum A."/>
            <person name="Wang J."/>
            <person name="Palaniappan K."/>
            <person name="Ritter S."/>
            <person name="Chen I.-M."/>
            <person name="Stamatis D."/>
            <person name="Reddy T."/>
            <person name="O'Malley R."/>
            <person name="Daum C."/>
            <person name="Shapiro N."/>
            <person name="Ivanova N."/>
            <person name="Kyrpides N."/>
            <person name="Woyke T."/>
        </authorList>
    </citation>
    <scope>NUCLEOTIDE SEQUENCE [LARGE SCALE GENOMIC DNA]</scope>
    <source>
        <strain evidence="9 10">RAS26</strain>
    </source>
</reference>